<dbReference type="InterPro" id="IPR045860">
    <property type="entry name" value="Snake_toxin-like_sf"/>
</dbReference>
<gene>
    <name evidence="1" type="ORF">PFISCL1PPCAC_41</name>
</gene>
<dbReference type="CDD" id="cd00117">
    <property type="entry name" value="TFP"/>
    <property type="match status" value="1"/>
</dbReference>
<name>A0AAV5UQZ8_9BILA</name>
<evidence type="ECO:0000313" key="1">
    <source>
        <dbReference type="EMBL" id="GMT08744.1"/>
    </source>
</evidence>
<sequence length="216" mass="23469">MIYSLDPVILSSKILPPLPTKLPSCRPICLDDRINLYKSVSAFLSVLYLNPVRSKINQLSKISNPRIHGNIGASVVHQVSLSVLDEMSLTFTFGVLVGHTNLRVSISDNFRMRSLLVLLVVIHTLAALTCYKGTKVKRGDVVQGSFTQETCTLAGCGQHILTDSAGDYEVTRGCYSNCVKTEYKTGPLRLKRSIEETVCCCTGDLCNGSGSPADSP</sequence>
<dbReference type="EMBL" id="BTSY01000001">
    <property type="protein sequence ID" value="GMT08744.1"/>
    <property type="molecule type" value="Genomic_DNA"/>
</dbReference>
<dbReference type="AlphaFoldDB" id="A0AAV5UQZ8"/>
<organism evidence="1 2">
    <name type="scientific">Pristionchus fissidentatus</name>
    <dbReference type="NCBI Taxonomy" id="1538716"/>
    <lineage>
        <taxon>Eukaryota</taxon>
        <taxon>Metazoa</taxon>
        <taxon>Ecdysozoa</taxon>
        <taxon>Nematoda</taxon>
        <taxon>Chromadorea</taxon>
        <taxon>Rhabditida</taxon>
        <taxon>Rhabditina</taxon>
        <taxon>Diplogasteromorpha</taxon>
        <taxon>Diplogasteroidea</taxon>
        <taxon>Neodiplogasteridae</taxon>
        <taxon>Pristionchus</taxon>
    </lineage>
</organism>
<keyword evidence="2" id="KW-1185">Reference proteome</keyword>
<reference evidence="1" key="1">
    <citation type="submission" date="2023-10" db="EMBL/GenBank/DDBJ databases">
        <title>Genome assembly of Pristionchus species.</title>
        <authorList>
            <person name="Yoshida K."/>
            <person name="Sommer R.J."/>
        </authorList>
    </citation>
    <scope>NUCLEOTIDE SEQUENCE</scope>
    <source>
        <strain evidence="1">RS5133</strain>
    </source>
</reference>
<dbReference type="Proteomes" id="UP001432322">
    <property type="component" value="Unassembled WGS sequence"/>
</dbReference>
<proteinExistence type="predicted"/>
<comment type="caution">
    <text evidence="1">The sequence shown here is derived from an EMBL/GenBank/DDBJ whole genome shotgun (WGS) entry which is preliminary data.</text>
</comment>
<dbReference type="SUPFAM" id="SSF57302">
    <property type="entry name" value="Snake toxin-like"/>
    <property type="match status" value="1"/>
</dbReference>
<protein>
    <submittedName>
        <fullName evidence="1">Uncharacterized protein</fullName>
    </submittedName>
</protein>
<accession>A0AAV5UQZ8</accession>
<evidence type="ECO:0000313" key="2">
    <source>
        <dbReference type="Proteomes" id="UP001432322"/>
    </source>
</evidence>